<dbReference type="InterPro" id="IPR001173">
    <property type="entry name" value="Glyco_trans_2-like"/>
</dbReference>
<comment type="caution">
    <text evidence="2">The sequence shown here is derived from an EMBL/GenBank/DDBJ whole genome shotgun (WGS) entry which is preliminary data.</text>
</comment>
<evidence type="ECO:0000259" key="1">
    <source>
        <dbReference type="Pfam" id="PF00535"/>
    </source>
</evidence>
<reference evidence="2 3" key="1">
    <citation type="submission" date="2014-04" db="EMBL/GenBank/DDBJ databases">
        <title>Whole genome sequence of 'Brachyspira hampsonii' D13-03603F2.</title>
        <authorList>
            <person name="Patterson A.H."/>
            <person name="Chaban B."/>
            <person name="Fernando C."/>
            <person name="Harding J.C."/>
            <person name="Hill J.E."/>
        </authorList>
    </citation>
    <scope>NUCLEOTIDE SEQUENCE [LARGE SCALE GENOMIC DNA]</scope>
    <source>
        <strain evidence="2 3">D13-03603F2</strain>
    </source>
</reference>
<dbReference type="Gene3D" id="3.90.550.10">
    <property type="entry name" value="Spore Coat Polysaccharide Biosynthesis Protein SpsA, Chain A"/>
    <property type="match status" value="1"/>
</dbReference>
<dbReference type="SUPFAM" id="SSF53448">
    <property type="entry name" value="Nucleotide-diphospho-sugar transferases"/>
    <property type="match status" value="1"/>
</dbReference>
<dbReference type="InterPro" id="IPR029044">
    <property type="entry name" value="Nucleotide-diphossugar_trans"/>
</dbReference>
<dbReference type="Proteomes" id="UP000238924">
    <property type="component" value="Unassembled WGS sequence"/>
</dbReference>
<feature type="domain" description="Glycosyltransferase 2-like" evidence="1">
    <location>
        <begin position="25"/>
        <end position="127"/>
    </location>
</feature>
<dbReference type="CDD" id="cd00761">
    <property type="entry name" value="Glyco_tranf_GTA_type"/>
    <property type="match status" value="1"/>
</dbReference>
<gene>
    <name evidence="2" type="ORF">DJ52_07520</name>
</gene>
<sequence length="127" mass="14605">MKINFILKNGIYFMNENLDKKPLVSILIPTFNRAMLLKRAVESVLKQDYHNIEIIISDNASEDNTTDIVNSFSSEIIKYIKREKNIGPVLNGIEGYKNVSGKYYMLLCDDDYLVSRTFISNAVEVME</sequence>
<evidence type="ECO:0000313" key="3">
    <source>
        <dbReference type="Proteomes" id="UP000238924"/>
    </source>
</evidence>
<evidence type="ECO:0000313" key="2">
    <source>
        <dbReference type="EMBL" id="PPS21995.1"/>
    </source>
</evidence>
<dbReference type="EMBL" id="JJMJ01000116">
    <property type="protein sequence ID" value="PPS21995.1"/>
    <property type="molecule type" value="Genomic_DNA"/>
</dbReference>
<proteinExistence type="predicted"/>
<name>A0ABX5B3W5_9SPIR</name>
<keyword evidence="3" id="KW-1185">Reference proteome</keyword>
<dbReference type="PANTHER" id="PTHR22916">
    <property type="entry name" value="GLYCOSYLTRANSFERASE"/>
    <property type="match status" value="1"/>
</dbReference>
<dbReference type="Pfam" id="PF00535">
    <property type="entry name" value="Glycos_transf_2"/>
    <property type="match status" value="1"/>
</dbReference>
<dbReference type="PANTHER" id="PTHR22916:SF3">
    <property type="entry name" value="UDP-GLCNAC:BETAGAL BETA-1,3-N-ACETYLGLUCOSAMINYLTRANSFERASE-LIKE PROTEIN 1"/>
    <property type="match status" value="1"/>
</dbReference>
<accession>A0ABX5B3W5</accession>
<feature type="non-terminal residue" evidence="2">
    <location>
        <position position="127"/>
    </location>
</feature>
<organism evidence="2 3">
    <name type="scientific">Brachyspira murdochii</name>
    <dbReference type="NCBI Taxonomy" id="84378"/>
    <lineage>
        <taxon>Bacteria</taxon>
        <taxon>Pseudomonadati</taxon>
        <taxon>Spirochaetota</taxon>
        <taxon>Spirochaetia</taxon>
        <taxon>Brachyspirales</taxon>
        <taxon>Brachyspiraceae</taxon>
        <taxon>Brachyspira</taxon>
    </lineage>
</organism>
<protein>
    <recommendedName>
        <fullName evidence="1">Glycosyltransferase 2-like domain-containing protein</fullName>
    </recommendedName>
</protein>